<protein>
    <submittedName>
        <fullName evidence="2">Uncharacterized protein</fullName>
    </submittedName>
</protein>
<name>A0A974D479_XENLA</name>
<evidence type="ECO:0000313" key="3">
    <source>
        <dbReference type="Proteomes" id="UP000694892"/>
    </source>
</evidence>
<dbReference type="EMBL" id="CM004472">
    <property type="protein sequence ID" value="OCT85269.1"/>
    <property type="molecule type" value="Genomic_DNA"/>
</dbReference>
<dbReference type="AlphaFoldDB" id="A0A974D479"/>
<accession>A0A974D479</accession>
<evidence type="ECO:0000256" key="1">
    <source>
        <dbReference type="SAM" id="MobiDB-lite"/>
    </source>
</evidence>
<organism evidence="2 3">
    <name type="scientific">Xenopus laevis</name>
    <name type="common">African clawed frog</name>
    <dbReference type="NCBI Taxonomy" id="8355"/>
    <lineage>
        <taxon>Eukaryota</taxon>
        <taxon>Metazoa</taxon>
        <taxon>Chordata</taxon>
        <taxon>Craniata</taxon>
        <taxon>Vertebrata</taxon>
        <taxon>Euteleostomi</taxon>
        <taxon>Amphibia</taxon>
        <taxon>Batrachia</taxon>
        <taxon>Anura</taxon>
        <taxon>Pipoidea</taxon>
        <taxon>Pipidae</taxon>
        <taxon>Xenopodinae</taxon>
        <taxon>Xenopus</taxon>
        <taxon>Xenopus</taxon>
    </lineage>
</organism>
<sequence>ISLDLMRWEGLDLRPPLRLALVGFENGCPPDLSWGSIGSSGPDLVSGNPVPRPDRCLRSLSPTLKKNPEK</sequence>
<gene>
    <name evidence="2" type="ORF">XELAEV_18023433mg</name>
</gene>
<dbReference type="Proteomes" id="UP000694892">
    <property type="component" value="Chromosome 4L"/>
</dbReference>
<feature type="non-terminal residue" evidence="2">
    <location>
        <position position="1"/>
    </location>
</feature>
<reference evidence="3" key="1">
    <citation type="journal article" date="2016" name="Nature">
        <title>Genome evolution in the allotetraploid frog Xenopus laevis.</title>
        <authorList>
            <person name="Session A.M."/>
            <person name="Uno Y."/>
            <person name="Kwon T."/>
            <person name="Chapman J.A."/>
            <person name="Toyoda A."/>
            <person name="Takahashi S."/>
            <person name="Fukui A."/>
            <person name="Hikosaka A."/>
            <person name="Suzuki A."/>
            <person name="Kondo M."/>
            <person name="van Heeringen S.J."/>
            <person name="Quigley I."/>
            <person name="Heinz S."/>
            <person name="Ogino H."/>
            <person name="Ochi H."/>
            <person name="Hellsten U."/>
            <person name="Lyons J.B."/>
            <person name="Simakov O."/>
            <person name="Putnam N."/>
            <person name="Stites J."/>
            <person name="Kuroki Y."/>
            <person name="Tanaka T."/>
            <person name="Michiue T."/>
            <person name="Watanabe M."/>
            <person name="Bogdanovic O."/>
            <person name="Lister R."/>
            <person name="Georgiou G."/>
            <person name="Paranjpe S.S."/>
            <person name="van Kruijsbergen I."/>
            <person name="Shu S."/>
            <person name="Carlson J."/>
            <person name="Kinoshita T."/>
            <person name="Ohta Y."/>
            <person name="Mawaribuchi S."/>
            <person name="Jenkins J."/>
            <person name="Grimwood J."/>
            <person name="Schmutz J."/>
            <person name="Mitros T."/>
            <person name="Mozaffari S.V."/>
            <person name="Suzuki Y."/>
            <person name="Haramoto Y."/>
            <person name="Yamamoto T.S."/>
            <person name="Takagi C."/>
            <person name="Heald R."/>
            <person name="Miller K."/>
            <person name="Haudenschild C."/>
            <person name="Kitzman J."/>
            <person name="Nakayama T."/>
            <person name="Izutsu Y."/>
            <person name="Robert J."/>
            <person name="Fortriede J."/>
            <person name="Burns K."/>
            <person name="Lotay V."/>
            <person name="Karimi K."/>
            <person name="Yasuoka Y."/>
            <person name="Dichmann D.S."/>
            <person name="Flajnik M.F."/>
            <person name="Houston D.W."/>
            <person name="Shendure J."/>
            <person name="DuPasquier L."/>
            <person name="Vize P.D."/>
            <person name="Zorn A.M."/>
            <person name="Ito M."/>
            <person name="Marcotte E.M."/>
            <person name="Wallingford J.B."/>
            <person name="Ito Y."/>
            <person name="Asashima M."/>
            <person name="Ueno N."/>
            <person name="Matsuda Y."/>
            <person name="Veenstra G.J."/>
            <person name="Fujiyama A."/>
            <person name="Harland R.M."/>
            <person name="Taira M."/>
            <person name="Rokhsar D.S."/>
        </authorList>
    </citation>
    <scope>NUCLEOTIDE SEQUENCE [LARGE SCALE GENOMIC DNA]</scope>
    <source>
        <strain evidence="3">J</strain>
    </source>
</reference>
<feature type="region of interest" description="Disordered" evidence="1">
    <location>
        <begin position="38"/>
        <end position="70"/>
    </location>
</feature>
<proteinExistence type="predicted"/>
<evidence type="ECO:0000313" key="2">
    <source>
        <dbReference type="EMBL" id="OCT85269.1"/>
    </source>
</evidence>